<organism evidence="2 3">
    <name type="scientific">Photobacterium atrarenae</name>
    <dbReference type="NCBI Taxonomy" id="865757"/>
    <lineage>
        <taxon>Bacteria</taxon>
        <taxon>Pseudomonadati</taxon>
        <taxon>Pseudomonadota</taxon>
        <taxon>Gammaproteobacteria</taxon>
        <taxon>Vibrionales</taxon>
        <taxon>Vibrionaceae</taxon>
        <taxon>Photobacterium</taxon>
    </lineage>
</organism>
<dbReference type="Proteomes" id="UP001057998">
    <property type="component" value="Chromosome 2"/>
</dbReference>
<evidence type="ECO:0000259" key="1">
    <source>
        <dbReference type="Pfam" id="PF23657"/>
    </source>
</evidence>
<accession>A0ABY5GJM7</accession>
<gene>
    <name evidence="2" type="ORF">NNL38_21130</name>
</gene>
<proteinExistence type="predicted"/>
<sequence>MKLGSVFKLSVVAASVALIVGCNDDDSSSKKSIENKEGAISTQILPVVSVEKIAEGDTQCPAGGIKVLSGLDENQNDELDEAEVSSTQYVCHSQDGNNGEDGNTAYDALVAVVAVAKEDNTCAIGGQKVLVGLDTNRNSVLDADEVQKTQYLCSTGTVDTPAPIINALTASASTAYPGQTVTLSATISNLLNTDKVIWTDASGNELAPKDPAQPEVIEIVACEASGQEKYTLHVEQTNDAGDTIIQTKSILITVGQATTQTQTVVLSTQQVFLPQGFSTQQATGDINGAVIYGEPAVQPQAMTFAKSLAPTPEHIDLVGFVAERPSLNAGKSADAILSSLMSAVSSELPRNSVSQFAKTVLANGDVSASYNIALPSGEEKKGTELLSVLLKLMAVNKVGGTVDDLIPASTEVAVNDFQLDVVFSYDEPSDSLVVTSTLIAKDKYALYSDLITSTTSENITATVDSTLEVQMDSFEAVDQTASRADFLFVIDNSGSMGDEQDEISQLALSFKNTVANAGIDYMVGTITTDSDTLRGNGFTNDVLQIEQDLKPGTNGSATERGIYWSEKALLSSVLGDDEDGTVTTAGYPRQGASLSVIIMGDERSQYRGTFDVQKNLFVDRGYRVYSVVDPSVARYSQYDDLAVATFGSVLNINEVSEYDTFMETVAKNAGATSAGYQLTLADSHKILSSSISVTVDGQKAQRDSANGWQYYPLSQSIVFTGSAIPVQGAKLIVAYQYVETAKP</sequence>
<feature type="domain" description="DUF7151" evidence="1">
    <location>
        <begin position="109"/>
        <end position="153"/>
    </location>
</feature>
<dbReference type="EMBL" id="CP101509">
    <property type="protein sequence ID" value="UTV29524.1"/>
    <property type="molecule type" value="Genomic_DNA"/>
</dbReference>
<name>A0ABY5GJM7_9GAMM</name>
<dbReference type="InterPro" id="IPR036465">
    <property type="entry name" value="vWFA_dom_sf"/>
</dbReference>
<dbReference type="Gene3D" id="3.40.50.410">
    <property type="entry name" value="von Willebrand factor, type A domain"/>
    <property type="match status" value="1"/>
</dbReference>
<dbReference type="SUPFAM" id="SSF53300">
    <property type="entry name" value="vWA-like"/>
    <property type="match status" value="1"/>
</dbReference>
<reference evidence="2" key="1">
    <citation type="submission" date="2022-07" db="EMBL/GenBank/DDBJ databases">
        <title>Genome sequencing of Photobacterium atrarenae GJH2-4.</title>
        <authorList>
            <person name="Park S.-J."/>
        </authorList>
    </citation>
    <scope>NUCLEOTIDE SEQUENCE</scope>
    <source>
        <strain evidence="2">GJH2-4</strain>
    </source>
</reference>
<dbReference type="InterPro" id="IPR055575">
    <property type="entry name" value="DUF7151"/>
</dbReference>
<evidence type="ECO:0000313" key="3">
    <source>
        <dbReference type="Proteomes" id="UP001057998"/>
    </source>
</evidence>
<evidence type="ECO:0000313" key="2">
    <source>
        <dbReference type="EMBL" id="UTV29524.1"/>
    </source>
</evidence>
<dbReference type="PROSITE" id="PS51257">
    <property type="entry name" value="PROKAR_LIPOPROTEIN"/>
    <property type="match status" value="1"/>
</dbReference>
<dbReference type="Pfam" id="PF23657">
    <property type="entry name" value="DUF7151"/>
    <property type="match status" value="2"/>
</dbReference>
<keyword evidence="3" id="KW-1185">Reference proteome</keyword>
<feature type="domain" description="DUF7151" evidence="1">
    <location>
        <begin position="48"/>
        <end position="91"/>
    </location>
</feature>
<protein>
    <submittedName>
        <fullName evidence="2">VWA domain-containing protein</fullName>
    </submittedName>
</protein>
<dbReference type="RefSeq" id="WP_255390842.1">
    <property type="nucleotide sequence ID" value="NZ_CP101509.1"/>
</dbReference>